<keyword evidence="3" id="KW-1185">Reference proteome</keyword>
<reference evidence="2 3" key="1">
    <citation type="submission" date="2017-01" db="EMBL/GenBank/DDBJ databases">
        <authorList>
            <person name="Mah S.A."/>
            <person name="Swanson W.J."/>
            <person name="Moy G.W."/>
            <person name="Vacquier V.D."/>
        </authorList>
    </citation>
    <scope>NUCLEOTIDE SEQUENCE [LARGE SCALE GENOMIC DNA]</scope>
    <source>
        <strain evidence="2 3">DSM 22694</strain>
    </source>
</reference>
<evidence type="ECO:0000313" key="2">
    <source>
        <dbReference type="EMBL" id="APW44516.1"/>
    </source>
</evidence>
<dbReference type="KEGG" id="rsb:RS694_19660"/>
<evidence type="ECO:0000259" key="1">
    <source>
        <dbReference type="Pfam" id="PF08378"/>
    </source>
</evidence>
<protein>
    <recommendedName>
        <fullName evidence="1">NERD domain-containing protein</fullName>
    </recommendedName>
</protein>
<dbReference type="AlphaFoldDB" id="A0A1P8KEX5"/>
<dbReference type="EMBL" id="CP019239">
    <property type="protein sequence ID" value="APW44516.1"/>
    <property type="molecule type" value="Genomic_DNA"/>
</dbReference>
<dbReference type="InterPro" id="IPR011528">
    <property type="entry name" value="NERD"/>
</dbReference>
<sequence>MTSSERRLAERLERKPDDDRLWYDVPRMGRNTHPDFCVMHPRRGILVLEVEDWKTTTILRTDQKKWETIPNIFRQDASERLTEYSIFDERHFSDEVTYA</sequence>
<accession>A0A1P8KEX5</accession>
<evidence type="ECO:0000313" key="3">
    <source>
        <dbReference type="Proteomes" id="UP000186110"/>
    </source>
</evidence>
<name>A0A1P8KEX5_9BURK</name>
<organism evidence="2 3">
    <name type="scientific">Rhodoferax saidenbachensis</name>
    <dbReference type="NCBI Taxonomy" id="1484693"/>
    <lineage>
        <taxon>Bacteria</taxon>
        <taxon>Pseudomonadati</taxon>
        <taxon>Pseudomonadota</taxon>
        <taxon>Betaproteobacteria</taxon>
        <taxon>Burkholderiales</taxon>
        <taxon>Comamonadaceae</taxon>
        <taxon>Rhodoferax</taxon>
    </lineage>
</organism>
<dbReference type="Pfam" id="PF08378">
    <property type="entry name" value="NERD"/>
    <property type="match status" value="1"/>
</dbReference>
<feature type="domain" description="NERD" evidence="1">
    <location>
        <begin position="4"/>
        <end position="69"/>
    </location>
</feature>
<gene>
    <name evidence="2" type="ORF">RS694_19660</name>
</gene>
<proteinExistence type="predicted"/>
<dbReference type="STRING" id="1484693.RS694_19660"/>
<dbReference type="Proteomes" id="UP000186110">
    <property type="component" value="Chromosome"/>
</dbReference>